<dbReference type="Pfam" id="PF04734">
    <property type="entry name" value="Ceramidase_alk"/>
    <property type="match status" value="1"/>
</dbReference>
<reference evidence="3 4" key="1">
    <citation type="submission" date="2019-03" db="EMBL/GenBank/DDBJ databases">
        <title>This is whole genome sequence of Paenibacillus sp MS74 strain.</title>
        <authorList>
            <person name="Trinh H.N."/>
        </authorList>
    </citation>
    <scope>NUCLEOTIDE SEQUENCE [LARGE SCALE GENOMIC DNA]</scope>
    <source>
        <strain evidence="3 4">MS74</strain>
    </source>
</reference>
<name>A0A4R5KBR7_9BACL</name>
<accession>A0A4R5KBR7</accession>
<dbReference type="Proteomes" id="UP000295636">
    <property type="component" value="Unassembled WGS sequence"/>
</dbReference>
<dbReference type="OrthoDB" id="622550at2"/>
<gene>
    <name evidence="3" type="ORF">E1757_31130</name>
</gene>
<organism evidence="3 4">
    <name type="scientific">Paenibacillus piri</name>
    <dbReference type="NCBI Taxonomy" id="2547395"/>
    <lineage>
        <taxon>Bacteria</taxon>
        <taxon>Bacillati</taxon>
        <taxon>Bacillota</taxon>
        <taxon>Bacilli</taxon>
        <taxon>Bacillales</taxon>
        <taxon>Paenibacillaceae</taxon>
        <taxon>Paenibacillus</taxon>
    </lineage>
</organism>
<evidence type="ECO:0000259" key="2">
    <source>
        <dbReference type="Pfam" id="PF04734"/>
    </source>
</evidence>
<dbReference type="RefSeq" id="WP_133235647.1">
    <property type="nucleotide sequence ID" value="NZ_SMRT01000023.1"/>
</dbReference>
<proteinExistence type="predicted"/>
<dbReference type="EMBL" id="SMRT01000023">
    <property type="protein sequence ID" value="TDF92005.1"/>
    <property type="molecule type" value="Genomic_DNA"/>
</dbReference>
<sequence length="490" mass="52096">MDAANDDMLQLGCAKINITPLHPLPLAGYGHRTGDFQSVKREIHARILYFRRQNGAQCLVVSADLLCFGTDTLVGLRSHLHSRFGLQDEQLLFHATHSHSGPQTSNLFTPMLGSADPQYVAYLERQIVAGVEQAAQTFEPVTVEKGIGSCEMGVYRRVMTEEGVMMAPNPHVAVDSEVNVLRFAVPDRGTKALLVHYACHPTTSGDNDLSSEYPGTAMDMLEEEADDGIVAAFLQGFCGDVRPSLVRDGGFYRGSDAEIRQLGRKLADEVQAVLARSMQPLAVGSLRAVTRQVRLPAQPAPATDELRRYAAAGLQEDAGGAGDGTAAPSAAVGSPNGSRPSAIDAFTAAPATAATAGRQPASAAGQLKQLGPDREVLAAWSRFLLAEPERLHRPAALELSAIELAQGCTLLAANAELAGAYGAYVKSRFAGSVLPVGYSNGLLGYVCTREQLAEGGYEAVDFIYYFGLPAPFAAETEETVRAAMDGLFEG</sequence>
<comment type="caution">
    <text evidence="3">The sequence shown here is derived from an EMBL/GenBank/DDBJ whole genome shotgun (WGS) entry which is preliminary data.</text>
</comment>
<dbReference type="InterPro" id="IPR031329">
    <property type="entry name" value="NEUT/ALK_ceramidase_N"/>
</dbReference>
<protein>
    <recommendedName>
        <fullName evidence="2">Neutral/alkaline non-lysosomal ceramidase N-terminal domain-containing protein</fullName>
    </recommendedName>
</protein>
<keyword evidence="4" id="KW-1185">Reference proteome</keyword>
<feature type="domain" description="Neutral/alkaline non-lysosomal ceramidase N-terminal" evidence="2">
    <location>
        <begin position="10"/>
        <end position="245"/>
    </location>
</feature>
<evidence type="ECO:0000256" key="1">
    <source>
        <dbReference type="SAM" id="MobiDB-lite"/>
    </source>
</evidence>
<feature type="region of interest" description="Disordered" evidence="1">
    <location>
        <begin position="317"/>
        <end position="342"/>
    </location>
</feature>
<evidence type="ECO:0000313" key="3">
    <source>
        <dbReference type="EMBL" id="TDF92005.1"/>
    </source>
</evidence>
<evidence type="ECO:0000313" key="4">
    <source>
        <dbReference type="Proteomes" id="UP000295636"/>
    </source>
</evidence>
<dbReference type="AlphaFoldDB" id="A0A4R5KBR7"/>